<dbReference type="InterPro" id="IPR029487">
    <property type="entry name" value="NEL_dom"/>
</dbReference>
<evidence type="ECO:0000313" key="10">
    <source>
        <dbReference type="Proteomes" id="UP000070516"/>
    </source>
</evidence>
<accession>A0A127I579</accession>
<dbReference type="PROSITE" id="PS51450">
    <property type="entry name" value="LRR"/>
    <property type="match status" value="1"/>
</dbReference>
<dbReference type="Proteomes" id="UP000070516">
    <property type="component" value="Chromosome"/>
</dbReference>
<evidence type="ECO:0000256" key="2">
    <source>
        <dbReference type="ARBA" id="ARBA00012483"/>
    </source>
</evidence>
<feature type="compositionally biased region" description="Basic residues" evidence="7">
    <location>
        <begin position="1495"/>
        <end position="1509"/>
    </location>
</feature>
<keyword evidence="5" id="KW-0843">Virulence</keyword>
<feature type="active site" description="Glycyl thioester intermediate" evidence="6">
    <location>
        <position position="1412"/>
    </location>
</feature>
<keyword evidence="6" id="KW-0833">Ubl conjugation pathway</keyword>
<dbReference type="PANTHER" id="PTHR48051">
    <property type="match status" value="1"/>
</dbReference>
<dbReference type="Pfam" id="PF20178">
    <property type="entry name" value="ToxA_N"/>
    <property type="match status" value="1"/>
</dbReference>
<keyword evidence="6" id="KW-0808">Transferase</keyword>
<evidence type="ECO:0000256" key="1">
    <source>
        <dbReference type="ARBA" id="ARBA00000900"/>
    </source>
</evidence>
<dbReference type="SUPFAM" id="SSF52058">
    <property type="entry name" value="L domain-like"/>
    <property type="match status" value="1"/>
</dbReference>
<evidence type="ECO:0000256" key="7">
    <source>
        <dbReference type="SAM" id="MobiDB-lite"/>
    </source>
</evidence>
<comment type="similarity">
    <text evidence="6">Belongs to the LRR-containing bacterial E3 ligase family.</text>
</comment>
<feature type="region of interest" description="Disordered" evidence="7">
    <location>
        <begin position="1491"/>
        <end position="1522"/>
    </location>
</feature>
<comment type="PTM">
    <text evidence="6">Ubiquitinated in the presence of host E1 ubiquitin-activating enzyme, E2 ubiquitin-conjugating enzyme and ubiquitin.</text>
</comment>
<evidence type="ECO:0000256" key="4">
    <source>
        <dbReference type="ARBA" id="ARBA00022737"/>
    </source>
</evidence>
<dbReference type="PROSITE" id="PS52053">
    <property type="entry name" value="NEL"/>
    <property type="match status" value="1"/>
</dbReference>
<dbReference type="InterPro" id="IPR032675">
    <property type="entry name" value="LRR_dom_sf"/>
</dbReference>
<evidence type="ECO:0000259" key="8">
    <source>
        <dbReference type="PROSITE" id="PS52053"/>
    </source>
</evidence>
<evidence type="ECO:0000256" key="6">
    <source>
        <dbReference type="PROSITE-ProRule" id="PRU01398"/>
    </source>
</evidence>
<dbReference type="InterPro" id="IPR046673">
    <property type="entry name" value="ToxA_N"/>
</dbReference>
<keyword evidence="6" id="KW-0964">Secreted</keyword>
<dbReference type="GO" id="GO:0005737">
    <property type="term" value="C:cytoplasm"/>
    <property type="evidence" value="ECO:0007669"/>
    <property type="project" value="TreeGrafter"/>
</dbReference>
<dbReference type="Pfam" id="PF13855">
    <property type="entry name" value="LRR_8"/>
    <property type="match status" value="1"/>
</dbReference>
<dbReference type="Pfam" id="PF14496">
    <property type="entry name" value="NEL"/>
    <property type="match status" value="1"/>
</dbReference>
<dbReference type="Gene3D" id="1.20.58.360">
    <property type="entry name" value="Shigella T3SS effector IpaH defines"/>
    <property type="match status" value="1"/>
</dbReference>
<protein>
    <recommendedName>
        <fullName evidence="2">RING-type E3 ubiquitin transferase</fullName>
        <ecNumber evidence="2">2.3.2.27</ecNumber>
    </recommendedName>
</protein>
<dbReference type="EC" id="2.3.2.27" evidence="2"/>
<proteinExistence type="inferred from homology"/>
<feature type="compositionally biased region" description="Polar residues" evidence="7">
    <location>
        <begin position="1512"/>
        <end position="1522"/>
    </location>
</feature>
<keyword evidence="6" id="KW-0832">Ubl conjugation</keyword>
<evidence type="ECO:0000256" key="3">
    <source>
        <dbReference type="ARBA" id="ARBA00022614"/>
    </source>
</evidence>
<gene>
    <name evidence="9" type="ORF">AYR47_28315</name>
</gene>
<dbReference type="RefSeq" id="WP_061449151.1">
    <property type="nucleotide sequence ID" value="NZ_CP014546.1"/>
</dbReference>
<sequence length="1522" mass="171461">MTETQGLYEEVAPVTRDELDAALLDMTGDLDKVQVLHQTLPHWMLDAPPGSLAAVEQAYLDSEAPRQRLEQRLGRLQPLHEFCTAKLQEYLVGKGHAGLNVRQDYLERPRSEPFEIAPNVSGIPIFSTTLEKHSLVQAAMQNFSEAEAEPDGLPKKSLIRRGADDSVVSGLTAHQFVGYCRDLDLGNAYQAHLRDIFSLPAPGESALPLSYNLAALDVGRGKRADMLTDLHLALARQAISQATHARLLKLIKADLPAARHADSEFTQKRLIWQGLNLDKACLWSVLVFSEAQAGELAEDSLIVYMPDEPLRPWYEYPTLADFKRYLTFKLQVASYRQAFVRYLDESERVDFLNHFQAGGALGSLQAIPVNDNFSDFFFRACVGKVQLDARVLAVPKAQVDEDARQQRLWDYLNFGLDVLNVAAFVVPVLGQLMMGVAIGQLLGEVFDGVEDWRHGDNAEALKHLVNVAENLAAMVLFAAGGRVVGSLKRKLASSAEFFDKVEAVKLRDSQPRLWRPRLAAYRQAMEMTDSVTRNSQGVYLANESLYIQLAGEPYAIAFDANLGRWRIIHPQRPTAYRPPLQHNFQGGWQHDYEHPREWAEPLNILHRIDPGLAEVPSDDLRSIAAINQMDLPMLRQLAQAHTALPERFQDGVARFRQHRKMLDLIQALEPEQALTPATARSQMLALPLIPSWPKGRFFELLDADGNLLESYPDLSPLNYEDLSIHITEQQLKDGQVMETLLQALGEEERSTLLGASVPLEDAQPLLKRRLLEAVNAQHRVLYERLYDDYNGVATGDLAPLCARFPGLPRRFAWEQLSEARTLDRRYLRKDNRVSLTLEERCREAIEQMDEDDALMGLSWPPLAGSGTRRVIFGLLGGLAHWPQDICIQLREGGVTGDVLEQVGTSGASVQRTIVRDEQGFQAFDEQGKDVNTRVSGPDGLLRAVVDCLSTAQRKRMGMEGDQAVDRLRSQLRFKSQDERPRMRRYLRTQRPTVEEQLPACAPAQVRELAAPVLADFSMALVRKVRKLYPAMDGAQVLHFLQDAGADHLSRAKAVKALEQEFKALQQALKRWVSDRTDYVPEVIPYWDYRLSRSQVREAIECSWRGLTMLRDPEQRSVPSLALDEMAVGKLPTLPAQIRFEKVKQLSLRNMGLNDEVAYFLKHFNNLHTLDLSHNQITRLPEALSLMPDLTYLYLPRNRLQLTEHTRKKLGEIRRLKTLNLAHNPLLNAPDVTHQHDLRRLRLRDCGLEEFPVGVGGLQYLDLVDLRGNLITTLPDWLFLLPRRAGQAYNLRLNALSGESAAALKVYLDRVGVGMGFLEDDIPRLTEQRARENWLADERVADYVEKNRVWTGLKNEPDSGELFNLLAELVNTADATKVRDDLERRVWRVLNATAAHAALRKQVFERAGAPFNCDDSTAMNFSDLEVLVEIDEVSRENASEPLAARSRLKVAKGLFRLDQLRKIAARHSSENPTYDPLEVELAYRAGPGTSGLFARPAKRHVVPGPGRRHRSEAQSSRAGTQAC</sequence>
<dbReference type="InterPro" id="IPR003591">
    <property type="entry name" value="Leu-rich_rpt_typical-subtyp"/>
</dbReference>
<keyword evidence="3" id="KW-0433">Leucine-rich repeat</keyword>
<keyword evidence="4" id="KW-0677">Repeat</keyword>
<feature type="domain" description="NEL" evidence="8">
    <location>
        <begin position="1325"/>
        <end position="1522"/>
    </location>
</feature>
<dbReference type="GO" id="GO:0016567">
    <property type="term" value="P:protein ubiquitination"/>
    <property type="evidence" value="ECO:0007669"/>
    <property type="project" value="InterPro"/>
</dbReference>
<dbReference type="EMBL" id="CP014546">
    <property type="protein sequence ID" value="AMN81969.1"/>
    <property type="molecule type" value="Genomic_DNA"/>
</dbReference>
<dbReference type="InterPro" id="IPR001611">
    <property type="entry name" value="Leu-rich_rpt"/>
</dbReference>
<evidence type="ECO:0000313" key="9">
    <source>
        <dbReference type="EMBL" id="AMN81969.1"/>
    </source>
</evidence>
<dbReference type="KEGG" id="pazo:AYR47_28315"/>
<dbReference type="GO" id="GO:0061630">
    <property type="term" value="F:ubiquitin protein ligase activity"/>
    <property type="evidence" value="ECO:0007669"/>
    <property type="project" value="UniProtKB-EC"/>
</dbReference>
<name>A0A127I579_PSEAZ</name>
<dbReference type="PANTHER" id="PTHR48051:SF1">
    <property type="entry name" value="RAS SUPPRESSOR PROTEIN 1"/>
    <property type="match status" value="1"/>
</dbReference>
<organism evidence="9 10">
    <name type="scientific">Pseudomonas azotoformans</name>
    <dbReference type="NCBI Taxonomy" id="47878"/>
    <lineage>
        <taxon>Bacteria</taxon>
        <taxon>Pseudomonadati</taxon>
        <taxon>Pseudomonadota</taxon>
        <taxon>Gammaproteobacteria</taxon>
        <taxon>Pseudomonadales</taxon>
        <taxon>Pseudomonadaceae</taxon>
        <taxon>Pseudomonas</taxon>
    </lineage>
</organism>
<dbReference type="SMART" id="SM00369">
    <property type="entry name" value="LRR_TYP"/>
    <property type="match status" value="3"/>
</dbReference>
<dbReference type="Gene3D" id="3.80.10.10">
    <property type="entry name" value="Ribonuclease Inhibitor"/>
    <property type="match status" value="1"/>
</dbReference>
<keyword evidence="6" id="KW-1035">Host cytoplasm</keyword>
<dbReference type="InterPro" id="IPR050216">
    <property type="entry name" value="LRR_domain-containing"/>
</dbReference>
<reference evidence="9 10" key="1">
    <citation type="submission" date="2016-02" db="EMBL/GenBank/DDBJ databases">
        <title>Complete genome sequence of Pseudomonas azotoformans S4.</title>
        <authorList>
            <person name="Fang Y."/>
            <person name="Wu L."/>
            <person name="Feng G."/>
        </authorList>
    </citation>
    <scope>NUCLEOTIDE SEQUENCE [LARGE SCALE GENOMIC DNA]</scope>
    <source>
        <strain evidence="9 10">S4</strain>
    </source>
</reference>
<dbReference type="GO" id="GO:0005576">
    <property type="term" value="C:extracellular region"/>
    <property type="evidence" value="ECO:0007669"/>
    <property type="project" value="UniProtKB-UniRule"/>
</dbReference>
<comment type="catalytic activity">
    <reaction evidence="1">
        <text>S-ubiquitinyl-[E2 ubiquitin-conjugating enzyme]-L-cysteine + [acceptor protein]-L-lysine = [E2 ubiquitin-conjugating enzyme]-L-cysteine + N(6)-ubiquitinyl-[acceptor protein]-L-lysine.</text>
        <dbReference type="EC" id="2.3.2.27"/>
    </reaction>
</comment>
<evidence type="ECO:0000256" key="5">
    <source>
        <dbReference type="ARBA" id="ARBA00023026"/>
    </source>
</evidence>